<feature type="compositionally biased region" description="Basic and acidic residues" evidence="1">
    <location>
        <begin position="17"/>
        <end position="30"/>
    </location>
</feature>
<evidence type="ECO:0000313" key="2">
    <source>
        <dbReference type="Proteomes" id="UP000035680"/>
    </source>
</evidence>
<dbReference type="Proteomes" id="UP000035680">
    <property type="component" value="Unassembled WGS sequence"/>
</dbReference>
<dbReference type="WBParaSite" id="SVE_1807800.1">
    <property type="protein sequence ID" value="SVE_1807800.1"/>
    <property type="gene ID" value="SVE_1807800"/>
</dbReference>
<name>A0A0K0G046_STRVS</name>
<proteinExistence type="predicted"/>
<protein>
    <submittedName>
        <fullName evidence="3">Uncharacterized protein</fullName>
    </submittedName>
</protein>
<evidence type="ECO:0000256" key="1">
    <source>
        <dbReference type="SAM" id="MobiDB-lite"/>
    </source>
</evidence>
<accession>A0A0K0G046</accession>
<keyword evidence="2" id="KW-1185">Reference proteome</keyword>
<dbReference type="AlphaFoldDB" id="A0A0K0G046"/>
<organism evidence="2 3">
    <name type="scientific">Strongyloides venezuelensis</name>
    <name type="common">Threadworm</name>
    <dbReference type="NCBI Taxonomy" id="75913"/>
    <lineage>
        <taxon>Eukaryota</taxon>
        <taxon>Metazoa</taxon>
        <taxon>Ecdysozoa</taxon>
        <taxon>Nematoda</taxon>
        <taxon>Chromadorea</taxon>
        <taxon>Rhabditida</taxon>
        <taxon>Tylenchina</taxon>
        <taxon>Panagrolaimomorpha</taxon>
        <taxon>Strongyloidoidea</taxon>
        <taxon>Strongyloididae</taxon>
        <taxon>Strongyloides</taxon>
    </lineage>
</organism>
<reference evidence="2" key="1">
    <citation type="submission" date="2014-07" db="EMBL/GenBank/DDBJ databases">
        <authorList>
            <person name="Martin A.A"/>
            <person name="De Silva N."/>
        </authorList>
    </citation>
    <scope>NUCLEOTIDE SEQUENCE</scope>
</reference>
<reference evidence="3" key="2">
    <citation type="submission" date="2015-08" db="UniProtKB">
        <authorList>
            <consortium name="WormBaseParasite"/>
        </authorList>
    </citation>
    <scope>IDENTIFICATION</scope>
</reference>
<evidence type="ECO:0000313" key="3">
    <source>
        <dbReference type="WBParaSite" id="SVE_1807800.1"/>
    </source>
</evidence>
<feature type="region of interest" description="Disordered" evidence="1">
    <location>
        <begin position="7"/>
        <end position="30"/>
    </location>
</feature>
<sequence>MWVMKWRSISKRSRSKQRSDGEKQHINDIDKPDHLNNRVIYINFYFNIVESTPAKIDNVVKMRGDRGRSTIRGTLSKESYIETNQQIDDNNNVKQSIDKFDEILNKKSSGKTVENLTKDFDLNDCSLSRSKSVYARKSLGLQGSKSFFQRRHFLSHAATRIKRPS</sequence>